<reference evidence="2" key="1">
    <citation type="submission" date="2022-07" db="EMBL/GenBank/DDBJ databases">
        <title>Fungi with potential for degradation of polypropylene.</title>
        <authorList>
            <person name="Gostincar C."/>
        </authorList>
    </citation>
    <scope>NUCLEOTIDE SEQUENCE</scope>
    <source>
        <strain evidence="2">EXF-13308</strain>
    </source>
</reference>
<evidence type="ECO:0000313" key="2">
    <source>
        <dbReference type="EMBL" id="KAJ9130160.1"/>
    </source>
</evidence>
<feature type="compositionally biased region" description="Pro residues" evidence="1">
    <location>
        <begin position="374"/>
        <end position="384"/>
    </location>
</feature>
<gene>
    <name evidence="2" type="ORF">NKR23_g12326</name>
</gene>
<feature type="compositionally biased region" description="Basic and acidic residues" evidence="1">
    <location>
        <begin position="626"/>
        <end position="642"/>
    </location>
</feature>
<dbReference type="EMBL" id="JANBVO010000103">
    <property type="protein sequence ID" value="KAJ9130160.1"/>
    <property type="molecule type" value="Genomic_DNA"/>
</dbReference>
<sequence>MSSPRSMRRRAKRLVKHLFSLQRDDAPMTATTLLATKYLLRNSKLCAKVEIINDYHAGDIDDSGFGDLLDSIPIFILCQLEDQKLTLPSSPSVALTGILSFIISSLPCHFARNSLFPTQFRWQCSRTHRTHVIFAYISTPMNSRVYSIQELMSLRSSRSAIVSAAMASKDPEIAGIVLGARKSTGSLRRSIKKSKDDSSTGSDEVLYRGNAHRRQVQASARASAQAPAPALTQTFSKLSKPPVQVQVQVPVQPPAQLPVPIPIPQSVPPASQPQGETEWKYRGRSGSEVAANGPLSAPCGLIAQQSEGFQRFYKAVVSPTHVRVTAGGRIVPNTRGGAPSPTSRRIKDGQNPADGHSNHAQPNQTAKEGISLTPVPPMPPMHPMHPMPQFFPGFAPGVAPMGPFPMMPRPMSVPGVFPYPIPPMAIPAMSNPSAVSGSNTLKDTHNKRTGDIDARKDKPTKHVNLSPPDQFDHTKPFVYNGQWMYPVPPPFPPPFGGWFLPPHMGPGHNFAAPPPSGGMMMPPPPMSMPAMVGGIGPHPSPPMTGFPAPRGPAPLALHPPPAPPISSIRLSEITARQLSSLRASLKYHEDQLQYNKHQIDEKDMENKIKMLKVDIERFERMRQAHLDFENTHYPNSDKKSDEASEEDDSPKKLTAPDENNHGDLAEVTSKEVTEKKDAPRPKTADVEVIRSSEESFECKPVKSLSRAVSVPAKTSALPSGAALAPPFKPRSDSLFHDGSPDDNEWNSTDLMKIIKQQLKDSEKELLHSDTRGFKSDTEVVGLLDDDEDHGGLGVPYLIGTLPQGVNPRSARSSDYVYSRQLTEDEIRARYLYWGNAPRSVQHGLPKFDGKNFYPPSPYKAAITPKDSTDYLCRRGSASSMQEEYGTKRHHKSREDPFEPITPSQAILAVKRLTSGRRTTAVSPISSFSSQTDSSEEDFRKALEDAEAFEERQTSNSFRASEGDVKSAGYQDHGDRRSTGNRVWHGMMKRGLTSSDVLPSTVSSTTAQGYLPQYGGNAAASLSPRIANATGSRQTTSSKPSDYGLLDDAMVPPSAITEKRGENRPPLGPASLEESFRNIISTEAKQKNNTIPPHWNA</sequence>
<dbReference type="Proteomes" id="UP001174694">
    <property type="component" value="Unassembled WGS sequence"/>
</dbReference>
<dbReference type="AlphaFoldDB" id="A0AA38VCW8"/>
<feature type="region of interest" description="Disordered" evidence="1">
    <location>
        <begin position="435"/>
        <end position="469"/>
    </location>
</feature>
<protein>
    <submittedName>
        <fullName evidence="2">Uncharacterized protein</fullName>
    </submittedName>
</protein>
<keyword evidence="3" id="KW-1185">Reference proteome</keyword>
<feature type="region of interest" description="Disordered" evidence="1">
    <location>
        <begin position="626"/>
        <end position="689"/>
    </location>
</feature>
<comment type="caution">
    <text evidence="2">The sequence shown here is derived from an EMBL/GenBank/DDBJ whole genome shotgun (WGS) entry which is preliminary data.</text>
</comment>
<feature type="region of interest" description="Disordered" evidence="1">
    <location>
        <begin position="187"/>
        <end position="209"/>
    </location>
</feature>
<feature type="region of interest" description="Disordered" evidence="1">
    <location>
        <begin position="877"/>
        <end position="902"/>
    </location>
</feature>
<feature type="compositionally biased region" description="Low complexity" evidence="1">
    <location>
        <begin position="922"/>
        <end position="932"/>
    </location>
</feature>
<feature type="compositionally biased region" description="Basic and acidic residues" evidence="1">
    <location>
        <begin position="936"/>
        <end position="952"/>
    </location>
</feature>
<feature type="compositionally biased region" description="Basic and acidic residues" evidence="1">
    <location>
        <begin position="649"/>
        <end position="689"/>
    </location>
</feature>
<organism evidence="2 3">
    <name type="scientific">Pleurostoma richardsiae</name>
    <dbReference type="NCBI Taxonomy" id="41990"/>
    <lineage>
        <taxon>Eukaryota</taxon>
        <taxon>Fungi</taxon>
        <taxon>Dikarya</taxon>
        <taxon>Ascomycota</taxon>
        <taxon>Pezizomycotina</taxon>
        <taxon>Sordariomycetes</taxon>
        <taxon>Sordariomycetidae</taxon>
        <taxon>Calosphaeriales</taxon>
        <taxon>Pleurostomataceae</taxon>
        <taxon>Pleurostoma</taxon>
    </lineage>
</organism>
<feature type="region of interest" description="Disordered" evidence="1">
    <location>
        <begin position="1027"/>
        <end position="1072"/>
    </location>
</feature>
<evidence type="ECO:0000256" key="1">
    <source>
        <dbReference type="SAM" id="MobiDB-lite"/>
    </source>
</evidence>
<evidence type="ECO:0000313" key="3">
    <source>
        <dbReference type="Proteomes" id="UP001174694"/>
    </source>
</evidence>
<feature type="region of interest" description="Disordered" evidence="1">
    <location>
        <begin position="328"/>
        <end position="384"/>
    </location>
</feature>
<feature type="region of interest" description="Disordered" evidence="1">
    <location>
        <begin position="918"/>
        <end position="983"/>
    </location>
</feature>
<name>A0AA38VCW8_9PEZI</name>
<accession>A0AA38VCW8</accession>
<feature type="compositionally biased region" description="Basic and acidic residues" evidence="1">
    <location>
        <begin position="442"/>
        <end position="457"/>
    </location>
</feature>
<feature type="compositionally biased region" description="Polar residues" evidence="1">
    <location>
        <begin position="1028"/>
        <end position="1039"/>
    </location>
</feature>
<proteinExistence type="predicted"/>